<evidence type="ECO:0000313" key="1">
    <source>
        <dbReference type="EMBL" id="WBW73638.1"/>
    </source>
</evidence>
<dbReference type="SUPFAM" id="SSF49329">
    <property type="entry name" value="Cu,Zn superoxide dismutase-like"/>
    <property type="match status" value="1"/>
</dbReference>
<dbReference type="KEGG" id="som:SOMG_03467"/>
<dbReference type="InterPro" id="IPR036423">
    <property type="entry name" value="SOD-like_Cu/Zn_dom_sf"/>
</dbReference>
<dbReference type="AlphaFoldDB" id="A0AAF0AWS7"/>
<dbReference type="Proteomes" id="UP001212411">
    <property type="component" value="Chromosome 2"/>
</dbReference>
<dbReference type="EMBL" id="CP115612">
    <property type="protein sequence ID" value="WBW73638.1"/>
    <property type="molecule type" value="Genomic_DNA"/>
</dbReference>
<accession>A0AAF0AWS7</accession>
<dbReference type="GeneID" id="80876946"/>
<dbReference type="GO" id="GO:0046872">
    <property type="term" value="F:metal ion binding"/>
    <property type="evidence" value="ECO:0007669"/>
    <property type="project" value="InterPro"/>
</dbReference>
<dbReference type="RefSeq" id="XP_056037881.1">
    <property type="nucleotide sequence ID" value="XM_056182257.1"/>
</dbReference>
<reference evidence="1 2" key="1">
    <citation type="journal article" date="2023" name="G3 (Bethesda)">
        <title>A high-quality reference genome for the fission yeast Schizosaccharomyces osmophilus.</title>
        <authorList>
            <person name="Jia G.S."/>
            <person name="Zhang W.C."/>
            <person name="Liang Y."/>
            <person name="Liu X.H."/>
            <person name="Rhind N."/>
            <person name="Pidoux A."/>
            <person name="Brysch-Herzberg M."/>
            <person name="Du L.L."/>
        </authorList>
    </citation>
    <scope>NUCLEOTIDE SEQUENCE [LARGE SCALE GENOMIC DNA]</scope>
    <source>
        <strain evidence="1 2">CBS 15793</strain>
    </source>
</reference>
<sequence>MVQVEFLVKDCTVEARNAVQEECKNLQIDDYEWDDTIGQLIVKSSLPPSEILHHLETATSKPILIRGASSQEESGVCILYDNTEDLSSVPKVHGLCRFIPTENRVYLDLVATQVEPNTEYVAEVAVSGDISRGLKSVGGAFASLASISSNDAGKIAFSQEVNGTLQDWIGHAFVLKATNDSSNGVLGIISRSAGVGQNTKIICACSGKSLWEEHAESNVSSSEASCCKKEVPKKKCCC</sequence>
<keyword evidence="2" id="KW-1185">Reference proteome</keyword>
<name>A0AAF0AWS7_9SCHI</name>
<proteinExistence type="predicted"/>
<gene>
    <name evidence="1" type="primary">ccs1</name>
    <name evidence="1" type="ORF">SOMG_03467</name>
</gene>
<dbReference type="GO" id="GO:0006801">
    <property type="term" value="P:superoxide metabolic process"/>
    <property type="evidence" value="ECO:0007669"/>
    <property type="project" value="InterPro"/>
</dbReference>
<protein>
    <submittedName>
        <fullName evidence="1">Superoxide dismutase copper chaperone Ccs1</fullName>
    </submittedName>
</protein>
<evidence type="ECO:0000313" key="2">
    <source>
        <dbReference type="Proteomes" id="UP001212411"/>
    </source>
</evidence>
<dbReference type="Gene3D" id="2.60.40.200">
    <property type="entry name" value="Superoxide dismutase, copper/zinc binding domain"/>
    <property type="match status" value="1"/>
</dbReference>
<organism evidence="1 2">
    <name type="scientific">Schizosaccharomyces osmophilus</name>
    <dbReference type="NCBI Taxonomy" id="2545709"/>
    <lineage>
        <taxon>Eukaryota</taxon>
        <taxon>Fungi</taxon>
        <taxon>Dikarya</taxon>
        <taxon>Ascomycota</taxon>
        <taxon>Taphrinomycotina</taxon>
        <taxon>Schizosaccharomycetes</taxon>
        <taxon>Schizosaccharomycetales</taxon>
        <taxon>Schizosaccharomycetaceae</taxon>
        <taxon>Schizosaccharomyces</taxon>
    </lineage>
</organism>